<comment type="catalytic activity">
    <reaction evidence="1">
        <text>S-ubiquitinyl-[E2 ubiquitin-conjugating enzyme]-L-cysteine + [acceptor protein]-L-lysine = [E2 ubiquitin-conjugating enzyme]-L-cysteine + N(6)-ubiquitinyl-[acceptor protein]-L-lysine.</text>
        <dbReference type="EC" id="2.3.2.26"/>
    </reaction>
</comment>
<evidence type="ECO:0000313" key="8">
    <source>
        <dbReference type="EMBL" id="THC90412.1"/>
    </source>
</evidence>
<dbReference type="FunFam" id="3.30.2160.10:FF:000004">
    <property type="entry name" value="probable E3 ubiquitin-protein ligase HERC4 isoform X1"/>
    <property type="match status" value="1"/>
</dbReference>
<feature type="region of interest" description="Disordered" evidence="6">
    <location>
        <begin position="213"/>
        <end position="322"/>
    </location>
</feature>
<feature type="compositionally biased region" description="Polar residues" evidence="6">
    <location>
        <begin position="36"/>
        <end position="48"/>
    </location>
</feature>
<comment type="caution">
    <text evidence="8">The sequence shown here is derived from an EMBL/GenBank/DDBJ whole genome shotgun (WGS) entry which is preliminary data.</text>
</comment>
<feature type="compositionally biased region" description="Basic and acidic residues" evidence="6">
    <location>
        <begin position="222"/>
        <end position="236"/>
    </location>
</feature>
<dbReference type="PROSITE" id="PS50237">
    <property type="entry name" value="HECT"/>
    <property type="match status" value="1"/>
</dbReference>
<protein>
    <recommendedName>
        <fullName evidence="2">HECT-type E3 ubiquitin transferase</fullName>
        <ecNumber evidence="2">2.3.2.26</ecNumber>
    </recommendedName>
</protein>
<dbReference type="EC" id="2.3.2.26" evidence="2"/>
<organism evidence="8 9">
    <name type="scientific">Aspergillus tanneri</name>
    <dbReference type="NCBI Taxonomy" id="1220188"/>
    <lineage>
        <taxon>Eukaryota</taxon>
        <taxon>Fungi</taxon>
        <taxon>Dikarya</taxon>
        <taxon>Ascomycota</taxon>
        <taxon>Pezizomycotina</taxon>
        <taxon>Eurotiomycetes</taxon>
        <taxon>Eurotiomycetidae</taxon>
        <taxon>Eurotiales</taxon>
        <taxon>Aspergillaceae</taxon>
        <taxon>Aspergillus</taxon>
        <taxon>Aspergillus subgen. Circumdati</taxon>
    </lineage>
</organism>
<evidence type="ECO:0000256" key="3">
    <source>
        <dbReference type="ARBA" id="ARBA00022679"/>
    </source>
</evidence>
<feature type="compositionally biased region" description="Polar residues" evidence="6">
    <location>
        <begin position="357"/>
        <end position="380"/>
    </location>
</feature>
<dbReference type="EMBL" id="SOSA01000524">
    <property type="protein sequence ID" value="THC90412.1"/>
    <property type="molecule type" value="Genomic_DNA"/>
</dbReference>
<evidence type="ECO:0000313" key="9">
    <source>
        <dbReference type="Proteomes" id="UP000308092"/>
    </source>
</evidence>
<evidence type="ECO:0000256" key="2">
    <source>
        <dbReference type="ARBA" id="ARBA00012485"/>
    </source>
</evidence>
<dbReference type="GO" id="GO:0061630">
    <property type="term" value="F:ubiquitin protein ligase activity"/>
    <property type="evidence" value="ECO:0007669"/>
    <property type="project" value="UniProtKB-EC"/>
</dbReference>
<evidence type="ECO:0000259" key="7">
    <source>
        <dbReference type="PROSITE" id="PS50237"/>
    </source>
</evidence>
<gene>
    <name evidence="8" type="ORF">EYZ11_010131</name>
</gene>
<dbReference type="Gene3D" id="3.30.2410.10">
    <property type="entry name" value="Hect, E3 ligase catalytic domain"/>
    <property type="match status" value="1"/>
</dbReference>
<feature type="compositionally biased region" description="Acidic residues" evidence="6">
    <location>
        <begin position="86"/>
        <end position="98"/>
    </location>
</feature>
<dbReference type="SMART" id="SM00119">
    <property type="entry name" value="HECTc"/>
    <property type="match status" value="1"/>
</dbReference>
<feature type="region of interest" description="Disordered" evidence="6">
    <location>
        <begin position="1"/>
        <end position="125"/>
    </location>
</feature>
<dbReference type="VEuPathDB" id="FungiDB:EYZ11_010131"/>
<proteinExistence type="predicted"/>
<feature type="region of interest" description="Disordered" evidence="6">
    <location>
        <begin position="413"/>
        <end position="445"/>
    </location>
</feature>
<keyword evidence="3" id="KW-0808">Transferase</keyword>
<dbReference type="Pfam" id="PF00632">
    <property type="entry name" value="HECT"/>
    <property type="match status" value="1"/>
</dbReference>
<dbReference type="SUPFAM" id="SSF56204">
    <property type="entry name" value="Hect, E3 ligase catalytic domain"/>
    <property type="match status" value="1"/>
</dbReference>
<dbReference type="Proteomes" id="UP000308092">
    <property type="component" value="Unassembled WGS sequence"/>
</dbReference>
<feature type="compositionally biased region" description="Polar residues" evidence="6">
    <location>
        <begin position="11"/>
        <end position="27"/>
    </location>
</feature>
<evidence type="ECO:0000256" key="6">
    <source>
        <dbReference type="SAM" id="MobiDB-lite"/>
    </source>
</evidence>
<feature type="region of interest" description="Disordered" evidence="6">
    <location>
        <begin position="160"/>
        <end position="180"/>
    </location>
</feature>
<evidence type="ECO:0000256" key="5">
    <source>
        <dbReference type="PROSITE-ProRule" id="PRU00104"/>
    </source>
</evidence>
<dbReference type="PANTHER" id="PTHR45700">
    <property type="entry name" value="UBIQUITIN-PROTEIN LIGASE E3C"/>
    <property type="match status" value="1"/>
</dbReference>
<dbReference type="InterPro" id="IPR035983">
    <property type="entry name" value="Hect_E3_ubiquitin_ligase"/>
</dbReference>
<dbReference type="Gene3D" id="3.90.1750.10">
    <property type="entry name" value="Hect, E3 ligase catalytic domains"/>
    <property type="match status" value="1"/>
</dbReference>
<name>A0A4S3J6M5_9EURO</name>
<dbReference type="PANTHER" id="PTHR45700:SF8">
    <property type="entry name" value="HECT-TYPE E3 UBIQUITIN TRANSFERASE"/>
    <property type="match status" value="1"/>
</dbReference>
<accession>A0A4S3J6M5</accession>
<dbReference type="GO" id="GO:0000209">
    <property type="term" value="P:protein polyubiquitination"/>
    <property type="evidence" value="ECO:0007669"/>
    <property type="project" value="InterPro"/>
</dbReference>
<feature type="region of interest" description="Disordered" evidence="6">
    <location>
        <begin position="563"/>
        <end position="598"/>
    </location>
</feature>
<feature type="region of interest" description="Disordered" evidence="6">
    <location>
        <begin position="357"/>
        <end position="387"/>
    </location>
</feature>
<dbReference type="InterPro" id="IPR000569">
    <property type="entry name" value="HECT_dom"/>
</dbReference>
<feature type="compositionally biased region" description="Polar residues" evidence="6">
    <location>
        <begin position="436"/>
        <end position="445"/>
    </location>
</feature>
<evidence type="ECO:0000256" key="1">
    <source>
        <dbReference type="ARBA" id="ARBA00000885"/>
    </source>
</evidence>
<sequence length="1224" mass="137604">MPSRHPHNLYPPTSSSPHATLVSSTERSVPRLVPQHATSLPSMNANPATSPPHRHGHSRSISHPFPSPFADSSKRTNRSMWKQDFLDSDDDDDDDDEVTYLPDPLSSSPRKGPPPPHLGPGEDLTTGKCMTCNCTMRWPRNLKVFRCTECLTVNDLELYREPNDSSGRSPPRLDGRPPVPAIPRKAVALSLERTKSLIDGCVSMYLRKLLEGPEPRTIPTESRTDKHFGDGQDTSRSRSPGQSLGCLSEPREGVDPCNRSRSASSRARGMDGTNGKPNNSKPNVAPAPLHAEERDFQSRSQVTRPLPKSDRPVLEAGRPCPLDSKEQMKRPYIFRAVEEYIISSFKACECLNTSFATTQPPLQTTSDNSPSKQKTDTTATPGLAHPVFEPDAKTLLLGDLAENSSWWMLDDDQAGSSVSHAHPKEKAKEKPKKPPNSSRTVSSRSPRINWTELTQWYQSIVTAGSSWVEQWSRMQPFDIQEEEDQTRNERWNTIDLSIVEREIVESRLHLHRTLLKATENLLKRPRRPLKKPEDIRFLLVLLANPLLYPSSPSSTIYTVAVPAPRGDQRPSHPMDVSHQLVPPGKKSASRHRNGGPANHSGIVKRILGLLANLSNDCHHYLVSWFSRFSPGQIEKIVDLVGSFVTYRLTRQQGRKRSKSANSEDNSLVPSFSSAAGNTAAELYAAINGRTPSKQNSDKREKPVVYSDDWQLRAAARVMSLLFTANNSNVSRRSDGSDPASVAQREGHRRGQMIPTSTFYNTLLDYSDLVADFEAWESRTTKFSFCQYPFFLSIWAKIHILEHDARRQMEVKAREAFFNSILNRQAISQYLVLKVRRDCLVEDSLRGVSEVVGSSQEEIKKGLRIEFVGEEGVDAGGLRKEWFLLLVREVFDPHHGKRLVPVCKEREGRRKHLLTRRGEGLFIYDDDSQYCYFNPYCFESSEQFFLVGVLLGLAIYNSTILDIALPPFAFKKLLAAAPLAAGPPPSASRSLYKCSLEDLAEYRPALAKGLRALLEFEGDVENTFCYDFVAQVDRYGEVVSVPLCAGGEKRPVTNANRREFVDLYVHYMLDTAVTRQFEPFKRGFFTVCGGNALSLFRPEEIELLVRGSDEALDVASLRAVATYDNWGHPRPETLPAVRWFWDFFEHTQPSAQRKILSFITGSDRIPAMGATSLSIRLMCLGDDSSRYPTARTCFNLLGLYRYRSRERLEQMLREAVLNSEGFGLK</sequence>
<keyword evidence="4 5" id="KW-0833">Ubl conjugation pathway</keyword>
<dbReference type="Gene3D" id="3.30.2160.10">
    <property type="entry name" value="Hect, E3 ligase catalytic domain"/>
    <property type="match status" value="1"/>
</dbReference>
<evidence type="ECO:0000256" key="4">
    <source>
        <dbReference type="ARBA" id="ARBA00022786"/>
    </source>
</evidence>
<dbReference type="InterPro" id="IPR044611">
    <property type="entry name" value="E3A/B/C-like"/>
</dbReference>
<feature type="region of interest" description="Disordered" evidence="6">
    <location>
        <begin position="650"/>
        <end position="672"/>
    </location>
</feature>
<feature type="domain" description="HECT" evidence="7">
    <location>
        <begin position="854"/>
        <end position="1224"/>
    </location>
</feature>
<feature type="compositionally biased region" description="Polar residues" evidence="6">
    <location>
        <begin position="659"/>
        <end position="672"/>
    </location>
</feature>
<feature type="active site" description="Glycyl thioester intermediate" evidence="5">
    <location>
        <position position="1192"/>
    </location>
</feature>
<reference evidence="8 9" key="1">
    <citation type="submission" date="2019-03" db="EMBL/GenBank/DDBJ databases">
        <title>The genome sequence of a newly discovered highly antifungal drug resistant Aspergillus species, Aspergillus tanneri NIH 1004.</title>
        <authorList>
            <person name="Mounaud S."/>
            <person name="Singh I."/>
            <person name="Joardar V."/>
            <person name="Pakala S."/>
            <person name="Pakala S."/>
            <person name="Venepally P."/>
            <person name="Hoover J."/>
            <person name="Nierman W."/>
            <person name="Chung J."/>
            <person name="Losada L."/>
        </authorList>
    </citation>
    <scope>NUCLEOTIDE SEQUENCE [LARGE SCALE GENOMIC DNA]</scope>
    <source>
        <strain evidence="8 9">NIH1004</strain>
    </source>
</reference>
<keyword evidence="9" id="KW-1185">Reference proteome</keyword>
<dbReference type="AlphaFoldDB" id="A0A4S3J6M5"/>
<dbReference type="CDD" id="cd00078">
    <property type="entry name" value="HECTc"/>
    <property type="match status" value="1"/>
</dbReference>
<feature type="region of interest" description="Disordered" evidence="6">
    <location>
        <begin position="729"/>
        <end position="748"/>
    </location>
</feature>
<dbReference type="STRING" id="1220188.A0A4S3J6M5"/>